<dbReference type="PRINTS" id="PR00109">
    <property type="entry name" value="TYRKINASE"/>
</dbReference>
<accession>U9SG99</accession>
<dbReference type="GO" id="GO:0005524">
    <property type="term" value="F:ATP binding"/>
    <property type="evidence" value="ECO:0007669"/>
    <property type="project" value="InterPro"/>
</dbReference>
<proteinExistence type="predicted"/>
<reference evidence="2" key="1">
    <citation type="submission" date="2013-07" db="EMBL/GenBank/DDBJ databases">
        <title>The genome of an arbuscular mycorrhizal fungus provides insights into the evolution of the oldest plant symbiosis.</title>
        <authorList>
            <consortium name="DOE Joint Genome Institute"/>
            <person name="Tisserant E."/>
            <person name="Malbreil M."/>
            <person name="Kuo A."/>
            <person name="Kohler A."/>
            <person name="Symeonidi A."/>
            <person name="Balestrini R."/>
            <person name="Charron P."/>
            <person name="Duensing N."/>
            <person name="Frei-dit-Frey N."/>
            <person name="Gianinazzi-Pearson V."/>
            <person name="Gilbert B."/>
            <person name="Handa Y."/>
            <person name="Hijri M."/>
            <person name="Kaul R."/>
            <person name="Kawaguchi M."/>
            <person name="Krajinski F."/>
            <person name="Lammers P."/>
            <person name="Lapierre D."/>
            <person name="Masclaux F.G."/>
            <person name="Murat C."/>
            <person name="Morin E."/>
            <person name="Ndikumana S."/>
            <person name="Pagni M."/>
            <person name="Petitpierre D."/>
            <person name="Requena N."/>
            <person name="Rosikiewicz P."/>
            <person name="Riley R."/>
            <person name="Saito K."/>
            <person name="San Clemente H."/>
            <person name="Shapiro H."/>
            <person name="van Tuinen D."/>
            <person name="Becard G."/>
            <person name="Bonfante P."/>
            <person name="Paszkowski U."/>
            <person name="Shachar-Hill Y."/>
            <person name="Young J.P."/>
            <person name="Sanders I.R."/>
            <person name="Henrissat B."/>
            <person name="Rensing S.A."/>
            <person name="Grigoriev I.V."/>
            <person name="Corradi N."/>
            <person name="Roux C."/>
            <person name="Martin F."/>
        </authorList>
    </citation>
    <scope>NUCLEOTIDE SEQUENCE</scope>
    <source>
        <strain evidence="2">DAOM 197198</strain>
    </source>
</reference>
<dbReference type="SUPFAM" id="SSF56112">
    <property type="entry name" value="Protein kinase-like (PK-like)"/>
    <property type="match status" value="1"/>
</dbReference>
<feature type="domain" description="Protein kinase" evidence="1">
    <location>
        <begin position="1"/>
        <end position="176"/>
    </location>
</feature>
<dbReference type="VEuPathDB" id="FungiDB:RhiirFUN_017750"/>
<dbReference type="AlphaFoldDB" id="U9SG99"/>
<gene>
    <name evidence="2" type="ORF">GLOINDRAFT_72697</name>
</gene>
<dbReference type="PANTHER" id="PTHR44329">
    <property type="entry name" value="SERINE/THREONINE-PROTEIN KINASE TNNI3K-RELATED"/>
    <property type="match status" value="1"/>
</dbReference>
<sequence length="236" mass="27694">MDADLRGYLRQNNKTLTWERRIKIAFDIIEALYFIHEENVIHRDLHSGNVLYFHGYDSWYISDLGFCGPADNPLNSIYGNLPYIAPEVILGKEYTQASDIYSIGMIMWEISSGYPPFYNCKHNYNMAMKIVNGSRPTILEGTPSEYKELMIQCWNEKSSERPKINTLLDKIEKMWKNCYNNIELNTLKVNLELNYYSPQNSRLYYSNSNSTSKIYYSNDLPCKGIIYIYCTTFNLY</sequence>
<dbReference type="InterPro" id="IPR001245">
    <property type="entry name" value="Ser-Thr/Tyr_kinase_cat_dom"/>
</dbReference>
<dbReference type="PROSITE" id="PS50011">
    <property type="entry name" value="PROTEIN_KINASE_DOM"/>
    <property type="match status" value="1"/>
</dbReference>
<dbReference type="InterPro" id="IPR000719">
    <property type="entry name" value="Prot_kinase_dom"/>
</dbReference>
<dbReference type="eggNOG" id="KOG0192">
    <property type="taxonomic scope" value="Eukaryota"/>
</dbReference>
<name>U9SG99_RHIID</name>
<dbReference type="HOGENOM" id="CLU_000288_7_0_1"/>
<dbReference type="Gene3D" id="1.10.510.10">
    <property type="entry name" value="Transferase(Phosphotransferase) domain 1"/>
    <property type="match status" value="1"/>
</dbReference>
<organism evidence="2">
    <name type="scientific">Rhizophagus irregularis (strain DAOM 181602 / DAOM 197198 / MUCL 43194)</name>
    <name type="common">Arbuscular mycorrhizal fungus</name>
    <name type="synonym">Glomus intraradices</name>
    <dbReference type="NCBI Taxonomy" id="747089"/>
    <lineage>
        <taxon>Eukaryota</taxon>
        <taxon>Fungi</taxon>
        <taxon>Fungi incertae sedis</taxon>
        <taxon>Mucoromycota</taxon>
        <taxon>Glomeromycotina</taxon>
        <taxon>Glomeromycetes</taxon>
        <taxon>Glomerales</taxon>
        <taxon>Glomeraceae</taxon>
        <taxon>Rhizophagus</taxon>
    </lineage>
</organism>
<protein>
    <recommendedName>
        <fullName evidence="1">Protein kinase domain-containing protein</fullName>
    </recommendedName>
</protein>
<dbReference type="InterPro" id="IPR051681">
    <property type="entry name" value="Ser/Thr_Kinases-Pseudokinases"/>
</dbReference>
<dbReference type="Pfam" id="PF07714">
    <property type="entry name" value="PK_Tyr_Ser-Thr"/>
    <property type="match status" value="1"/>
</dbReference>
<evidence type="ECO:0000313" key="2">
    <source>
        <dbReference type="EMBL" id="ERZ94884.1"/>
    </source>
</evidence>
<dbReference type="InterPro" id="IPR011009">
    <property type="entry name" value="Kinase-like_dom_sf"/>
</dbReference>
<dbReference type="GO" id="GO:0004674">
    <property type="term" value="F:protein serine/threonine kinase activity"/>
    <property type="evidence" value="ECO:0007669"/>
    <property type="project" value="TreeGrafter"/>
</dbReference>
<dbReference type="EMBL" id="KI301671">
    <property type="protein sequence ID" value="ERZ94884.1"/>
    <property type="molecule type" value="Genomic_DNA"/>
</dbReference>
<evidence type="ECO:0000259" key="1">
    <source>
        <dbReference type="PROSITE" id="PS50011"/>
    </source>
</evidence>